<protein>
    <recommendedName>
        <fullName evidence="2">VWFA domain-containing protein</fullName>
    </recommendedName>
</protein>
<name>A0AAD4M7T5_9AGAM</name>
<dbReference type="PANTHER" id="PTHR47763">
    <property type="entry name" value="ALPHA-PROTEIN KINASE VWKA"/>
    <property type="match status" value="1"/>
</dbReference>
<reference evidence="3" key="1">
    <citation type="journal article" date="2022" name="New Phytol.">
        <title>Evolutionary transition to the ectomycorrhizal habit in the genomes of a hyperdiverse lineage of mushroom-forming fungi.</title>
        <authorList>
            <person name="Looney B."/>
            <person name="Miyauchi S."/>
            <person name="Morin E."/>
            <person name="Drula E."/>
            <person name="Courty P.E."/>
            <person name="Kohler A."/>
            <person name="Kuo A."/>
            <person name="LaButti K."/>
            <person name="Pangilinan J."/>
            <person name="Lipzen A."/>
            <person name="Riley R."/>
            <person name="Andreopoulos W."/>
            <person name="He G."/>
            <person name="Johnson J."/>
            <person name="Nolan M."/>
            <person name="Tritt A."/>
            <person name="Barry K.W."/>
            <person name="Grigoriev I.V."/>
            <person name="Nagy L.G."/>
            <person name="Hibbett D."/>
            <person name="Henrissat B."/>
            <person name="Matheny P.B."/>
            <person name="Labbe J."/>
            <person name="Martin F.M."/>
        </authorList>
    </citation>
    <scope>NUCLEOTIDE SEQUENCE</scope>
    <source>
        <strain evidence="3">BPL690</strain>
    </source>
</reference>
<dbReference type="SMART" id="SM00327">
    <property type="entry name" value="VWA"/>
    <property type="match status" value="1"/>
</dbReference>
<dbReference type="CDD" id="cd00198">
    <property type="entry name" value="vWFA"/>
    <property type="match status" value="1"/>
</dbReference>
<dbReference type="AlphaFoldDB" id="A0AAD4M7T5"/>
<feature type="region of interest" description="Disordered" evidence="1">
    <location>
        <begin position="345"/>
        <end position="372"/>
    </location>
</feature>
<gene>
    <name evidence="3" type="ORF">B0F90DRAFT_1262743</name>
</gene>
<dbReference type="PANTHER" id="PTHR47763:SF1">
    <property type="entry name" value="DUF659 DOMAIN-CONTAINING PROTEIN"/>
    <property type="match status" value="1"/>
</dbReference>
<dbReference type="GO" id="GO:0004674">
    <property type="term" value="F:protein serine/threonine kinase activity"/>
    <property type="evidence" value="ECO:0007669"/>
    <property type="project" value="TreeGrafter"/>
</dbReference>
<feature type="domain" description="VWFA" evidence="2">
    <location>
        <begin position="41"/>
        <end position="254"/>
    </location>
</feature>
<evidence type="ECO:0000313" key="4">
    <source>
        <dbReference type="Proteomes" id="UP001203297"/>
    </source>
</evidence>
<dbReference type="PROSITE" id="PS50234">
    <property type="entry name" value="VWFA"/>
    <property type="match status" value="1"/>
</dbReference>
<evidence type="ECO:0000259" key="2">
    <source>
        <dbReference type="PROSITE" id="PS50234"/>
    </source>
</evidence>
<dbReference type="Gene3D" id="3.40.50.410">
    <property type="entry name" value="von Willebrand factor, type A domain"/>
    <property type="match status" value="1"/>
</dbReference>
<dbReference type="Pfam" id="PF00092">
    <property type="entry name" value="VWA"/>
    <property type="match status" value="1"/>
</dbReference>
<dbReference type="EMBL" id="WTXG01000007">
    <property type="protein sequence ID" value="KAI0304487.1"/>
    <property type="molecule type" value="Genomic_DNA"/>
</dbReference>
<feature type="compositionally biased region" description="Polar residues" evidence="1">
    <location>
        <begin position="346"/>
        <end position="364"/>
    </location>
</feature>
<accession>A0AAD4M7T5</accession>
<sequence>MDTDMDFEQGGSTDALAIFQEAFNAQQHPPPIIGHDGKMLDLVFVQDCTGSQGSYISSATKNIQLICESIFQSGKLRSREDLRVGLVAYRDHPPQDHTYVTRNFGFSSDIDKVHRDLSSLYASGGGDGPEAVTAGLVEALKMNWREGASKMIVLIADAPPHGIGEYGDGFDDGSPDGNDPLVLARQMAARGIALFFVACEPALSSYSYATDFFKALVNITSGIMLPLTTADLLAHAIVGLVLENLDMERLVREVGQAVAQRILGNNESVDDVARELHEKLLLRNESTKKVVIESIYKDSDEARHNVEAFSRAANLAEARPHLRKINGTRFTDKYMQVRMHGARSSYGYSPSLPSRGSDSKSTLPGGSPASPPRKVVTDFAAFGAAKTSSVYGTAVQSTPFSLAGNKAAFGSMRPATQNSIYDDDEDDDEGDGRQRVFLREDSITLDQARRIAMQSAWRGTRG</sequence>
<proteinExistence type="predicted"/>
<dbReference type="InterPro" id="IPR052969">
    <property type="entry name" value="Thr-specific_kinase-like"/>
</dbReference>
<dbReference type="GO" id="GO:0005737">
    <property type="term" value="C:cytoplasm"/>
    <property type="evidence" value="ECO:0007669"/>
    <property type="project" value="TreeGrafter"/>
</dbReference>
<evidence type="ECO:0000313" key="3">
    <source>
        <dbReference type="EMBL" id="KAI0304487.1"/>
    </source>
</evidence>
<dbReference type="InterPro" id="IPR002035">
    <property type="entry name" value="VWF_A"/>
</dbReference>
<comment type="caution">
    <text evidence="3">The sequence shown here is derived from an EMBL/GenBank/DDBJ whole genome shotgun (WGS) entry which is preliminary data.</text>
</comment>
<keyword evidence="4" id="KW-1185">Reference proteome</keyword>
<dbReference type="Proteomes" id="UP001203297">
    <property type="component" value="Unassembled WGS sequence"/>
</dbReference>
<dbReference type="InterPro" id="IPR036465">
    <property type="entry name" value="vWFA_dom_sf"/>
</dbReference>
<evidence type="ECO:0000256" key="1">
    <source>
        <dbReference type="SAM" id="MobiDB-lite"/>
    </source>
</evidence>
<dbReference type="SUPFAM" id="SSF53300">
    <property type="entry name" value="vWA-like"/>
    <property type="match status" value="1"/>
</dbReference>
<organism evidence="3 4">
    <name type="scientific">Multifurca ochricompacta</name>
    <dbReference type="NCBI Taxonomy" id="376703"/>
    <lineage>
        <taxon>Eukaryota</taxon>
        <taxon>Fungi</taxon>
        <taxon>Dikarya</taxon>
        <taxon>Basidiomycota</taxon>
        <taxon>Agaricomycotina</taxon>
        <taxon>Agaricomycetes</taxon>
        <taxon>Russulales</taxon>
        <taxon>Russulaceae</taxon>
        <taxon>Multifurca</taxon>
    </lineage>
</organism>